<evidence type="ECO:0000256" key="1">
    <source>
        <dbReference type="SAM" id="MobiDB-lite"/>
    </source>
</evidence>
<protein>
    <submittedName>
        <fullName evidence="2">Uncharacterized protein</fullName>
    </submittedName>
</protein>
<feature type="compositionally biased region" description="Basic and acidic residues" evidence="1">
    <location>
        <begin position="10"/>
        <end position="20"/>
    </location>
</feature>
<reference evidence="2 3" key="1">
    <citation type="submission" date="2020-05" db="EMBL/GenBank/DDBJ databases">
        <title>WGS assembly of Panicum virgatum.</title>
        <authorList>
            <person name="Lovell J.T."/>
            <person name="Jenkins J."/>
            <person name="Shu S."/>
            <person name="Juenger T.E."/>
            <person name="Schmutz J."/>
        </authorList>
    </citation>
    <scope>NUCLEOTIDE SEQUENCE [LARGE SCALE GENOMIC DNA]</scope>
    <source>
        <strain evidence="3">cv. AP13</strain>
    </source>
</reference>
<organism evidence="2 3">
    <name type="scientific">Panicum virgatum</name>
    <name type="common">Blackwell switchgrass</name>
    <dbReference type="NCBI Taxonomy" id="38727"/>
    <lineage>
        <taxon>Eukaryota</taxon>
        <taxon>Viridiplantae</taxon>
        <taxon>Streptophyta</taxon>
        <taxon>Embryophyta</taxon>
        <taxon>Tracheophyta</taxon>
        <taxon>Spermatophyta</taxon>
        <taxon>Magnoliopsida</taxon>
        <taxon>Liliopsida</taxon>
        <taxon>Poales</taxon>
        <taxon>Poaceae</taxon>
        <taxon>PACMAD clade</taxon>
        <taxon>Panicoideae</taxon>
        <taxon>Panicodae</taxon>
        <taxon>Paniceae</taxon>
        <taxon>Panicinae</taxon>
        <taxon>Panicum</taxon>
        <taxon>Panicum sect. Hiantes</taxon>
    </lineage>
</organism>
<dbReference type="OrthoDB" id="1933362at2759"/>
<name>A0A8T0SWD5_PANVG</name>
<accession>A0A8T0SWD5</accession>
<dbReference type="AlphaFoldDB" id="A0A8T0SWD5"/>
<feature type="region of interest" description="Disordered" evidence="1">
    <location>
        <begin position="1"/>
        <end position="26"/>
    </location>
</feature>
<dbReference type="PANTHER" id="PTHR34201">
    <property type="entry name" value="GLYCINE-RICH PROTEIN"/>
    <property type="match status" value="1"/>
</dbReference>
<proteinExistence type="predicted"/>
<dbReference type="EMBL" id="CM029045">
    <property type="protein sequence ID" value="KAG2602437.1"/>
    <property type="molecule type" value="Genomic_DNA"/>
</dbReference>
<gene>
    <name evidence="2" type="ORF">PVAP13_5KG680300</name>
</gene>
<sequence length="157" mass="16561">MPQGWGARAPSERAKERGGDWGEMPGGRRRAPLWSLPVARSDALGKLGPAFGIGAGCGVGVGFGLVGGAGIGAGFPGLQLGFGAGAGCGIGIGFGYGFGKGVAYDESGRYSNIRRPLQNSRSLAYDERFDIMFDELMESTRKLIKATSKEIDKWRRM</sequence>
<dbReference type="PANTHER" id="PTHR34201:SF1">
    <property type="entry name" value="GLYCINE-RICH PROTEIN"/>
    <property type="match status" value="1"/>
</dbReference>
<comment type="caution">
    <text evidence="2">The sequence shown here is derived from an EMBL/GenBank/DDBJ whole genome shotgun (WGS) entry which is preliminary data.</text>
</comment>
<evidence type="ECO:0000313" key="2">
    <source>
        <dbReference type="EMBL" id="KAG2602437.1"/>
    </source>
</evidence>
<evidence type="ECO:0000313" key="3">
    <source>
        <dbReference type="Proteomes" id="UP000823388"/>
    </source>
</evidence>
<dbReference type="InterPro" id="IPR053288">
    <property type="entry name" value="TGD_Bridge_Protein"/>
</dbReference>
<keyword evidence="3" id="KW-1185">Reference proteome</keyword>
<dbReference type="Proteomes" id="UP000823388">
    <property type="component" value="Chromosome 5K"/>
</dbReference>